<feature type="region of interest" description="Disordered" evidence="1">
    <location>
        <begin position="145"/>
        <end position="166"/>
    </location>
</feature>
<feature type="region of interest" description="Disordered" evidence="1">
    <location>
        <begin position="423"/>
        <end position="448"/>
    </location>
</feature>
<dbReference type="PANTHER" id="PTHR23101:SF97">
    <property type="entry name" value="DOMAIN PROTEIN, PUTATIVE (AFU_ORTHOLOGUE AFUA_2G10890)-RELATED"/>
    <property type="match status" value="1"/>
</dbReference>
<dbReference type="Proteomes" id="UP001447188">
    <property type="component" value="Unassembled WGS sequence"/>
</dbReference>
<feature type="domain" description="VPS9" evidence="2">
    <location>
        <begin position="213"/>
        <end position="359"/>
    </location>
</feature>
<sequence length="694" mass="74563">MPFSGPVPEQTASASSSIRSSSPDRPSLRGARSFSRLEPSTTNPLSRLATELTIPEILDVVSETSSPVEEDEDDDGEKMPPSTTFPDGFDDLPTELLGLTDRFIESLSAKIHPTPLVVAQLTELFQQFYVTAFQQVDTHISGSYLSLSSKKPRSTPSASKNPTQMLSLGEIAQKKRGRKLLEVKRLALEEAVERRITESIYNRIWRHKSTDDEARDESLRSKMAALNVVGVKLAHLGVELEEVQGDIEEELRSAVDALVGMNEPKHPLGKLLSLKQAHKAIVDWLSTHNSSSSADFILPTLIYTLIISPPTQDFNIISNLFFIQRFRAKKAIDGEAAYCLTNLEAAISFLETVDLATLKVEDADEGRTPRSQSRSPLPREGSRSETPDIPWSPVGDPLSNLTDKLAAAHAAAAAAVVENASKPSGTMRVIGSNTSASSSSVSLQPSAAAPLGPGFPRRLSYLTPIDLATGAISTADQGIRGIGNTLESSYKFLFGKMETRGEELPKTLEDARKLVDPPVAGSSPEEEKTAALIEAEGGLKRTESEASIGSVRREKEPTSGTPPRATTPAAAAAEKLGSLGTSLGRFAVRGFSRASTPAATTLTQTEVLAGAAKGLGIVVQDRGHKRNDSAPVVDLLSTFPDLASSLSVGKMEIPPIERFLQVEDPGELKISEVGELLKDYKRLAEELMIRGALG</sequence>
<feature type="compositionally biased region" description="Low complexity" evidence="1">
    <location>
        <begin position="12"/>
        <end position="25"/>
    </location>
</feature>
<proteinExistence type="predicted"/>
<keyword evidence="4" id="KW-1185">Reference proteome</keyword>
<organism evidence="3 4">
    <name type="scientific">Discina gigas</name>
    <dbReference type="NCBI Taxonomy" id="1032678"/>
    <lineage>
        <taxon>Eukaryota</taxon>
        <taxon>Fungi</taxon>
        <taxon>Dikarya</taxon>
        <taxon>Ascomycota</taxon>
        <taxon>Pezizomycotina</taxon>
        <taxon>Pezizomycetes</taxon>
        <taxon>Pezizales</taxon>
        <taxon>Discinaceae</taxon>
        <taxon>Discina</taxon>
    </lineage>
</organism>
<evidence type="ECO:0000256" key="1">
    <source>
        <dbReference type="SAM" id="MobiDB-lite"/>
    </source>
</evidence>
<reference evidence="3 4" key="1">
    <citation type="submission" date="2024-02" db="EMBL/GenBank/DDBJ databases">
        <title>Discinaceae phylogenomics.</title>
        <authorList>
            <person name="Dirks A.C."/>
            <person name="James T.Y."/>
        </authorList>
    </citation>
    <scope>NUCLEOTIDE SEQUENCE [LARGE SCALE GENOMIC DNA]</scope>
    <source>
        <strain evidence="3 4">ACD0624</strain>
    </source>
</reference>
<gene>
    <name evidence="3" type="ORF">Q9L58_000370</name>
</gene>
<evidence type="ECO:0000313" key="3">
    <source>
        <dbReference type="EMBL" id="KAL0640403.1"/>
    </source>
</evidence>
<dbReference type="PANTHER" id="PTHR23101">
    <property type="entry name" value="RAB GDP/GTP EXCHANGE FACTOR"/>
    <property type="match status" value="1"/>
</dbReference>
<dbReference type="SUPFAM" id="SSF109993">
    <property type="entry name" value="VPS9 domain"/>
    <property type="match status" value="1"/>
</dbReference>
<dbReference type="InterPro" id="IPR045046">
    <property type="entry name" value="Vps9-like"/>
</dbReference>
<dbReference type="SMART" id="SM00167">
    <property type="entry name" value="VPS9"/>
    <property type="match status" value="1"/>
</dbReference>
<dbReference type="PROSITE" id="PS51205">
    <property type="entry name" value="VPS9"/>
    <property type="match status" value="1"/>
</dbReference>
<dbReference type="InterPro" id="IPR003123">
    <property type="entry name" value="VPS9"/>
</dbReference>
<feature type="compositionally biased region" description="Low complexity" evidence="1">
    <location>
        <begin position="432"/>
        <end position="448"/>
    </location>
</feature>
<dbReference type="Gene3D" id="1.20.1050.80">
    <property type="entry name" value="VPS9 domain"/>
    <property type="match status" value="1"/>
</dbReference>
<dbReference type="Pfam" id="PF02204">
    <property type="entry name" value="VPS9"/>
    <property type="match status" value="1"/>
</dbReference>
<dbReference type="InterPro" id="IPR037191">
    <property type="entry name" value="VPS9_dom_sf"/>
</dbReference>
<feature type="region of interest" description="Disordered" evidence="1">
    <location>
        <begin position="534"/>
        <end position="568"/>
    </location>
</feature>
<evidence type="ECO:0000313" key="4">
    <source>
        <dbReference type="Proteomes" id="UP001447188"/>
    </source>
</evidence>
<evidence type="ECO:0000259" key="2">
    <source>
        <dbReference type="PROSITE" id="PS51205"/>
    </source>
</evidence>
<comment type="caution">
    <text evidence="3">The sequence shown here is derived from an EMBL/GenBank/DDBJ whole genome shotgun (WGS) entry which is preliminary data.</text>
</comment>
<protein>
    <recommendedName>
        <fullName evidence="2">VPS9 domain-containing protein</fullName>
    </recommendedName>
</protein>
<feature type="region of interest" description="Disordered" evidence="1">
    <location>
        <begin position="362"/>
        <end position="395"/>
    </location>
</feature>
<name>A0ABR3GX67_9PEZI</name>
<accession>A0ABR3GX67</accession>
<feature type="compositionally biased region" description="Low complexity" evidence="1">
    <location>
        <begin position="558"/>
        <end position="568"/>
    </location>
</feature>
<feature type="region of interest" description="Disordered" evidence="1">
    <location>
        <begin position="1"/>
        <end position="90"/>
    </location>
</feature>
<dbReference type="EMBL" id="JBBBZM010000003">
    <property type="protein sequence ID" value="KAL0640403.1"/>
    <property type="molecule type" value="Genomic_DNA"/>
</dbReference>